<feature type="compositionally biased region" description="Basic residues" evidence="1">
    <location>
        <begin position="101"/>
        <end position="116"/>
    </location>
</feature>
<proteinExistence type="predicted"/>
<evidence type="ECO:0000256" key="1">
    <source>
        <dbReference type="SAM" id="MobiDB-lite"/>
    </source>
</evidence>
<evidence type="ECO:0000259" key="2">
    <source>
        <dbReference type="Pfam" id="PF08364"/>
    </source>
</evidence>
<feature type="compositionally biased region" description="Low complexity" evidence="1">
    <location>
        <begin position="138"/>
        <end position="147"/>
    </location>
</feature>
<feature type="region of interest" description="Disordered" evidence="1">
    <location>
        <begin position="1"/>
        <end position="153"/>
    </location>
</feature>
<protein>
    <recommendedName>
        <fullName evidence="2">Initiation factor 2 associated domain-containing protein</fullName>
    </recommendedName>
</protein>
<dbReference type="Proteomes" id="UP000284605">
    <property type="component" value="Unassembled WGS sequence"/>
</dbReference>
<feature type="compositionally biased region" description="Basic residues" evidence="1">
    <location>
        <begin position="123"/>
        <end position="133"/>
    </location>
</feature>
<gene>
    <name evidence="3" type="ORF">D3874_23480</name>
</gene>
<evidence type="ECO:0000313" key="3">
    <source>
        <dbReference type="EMBL" id="RJF89562.1"/>
    </source>
</evidence>
<keyword evidence="4" id="KW-1185">Reference proteome</keyword>
<dbReference type="InterPro" id="IPR013575">
    <property type="entry name" value="IF2_assoc_dom_bac"/>
</dbReference>
<dbReference type="AlphaFoldDB" id="A0A418WHZ0"/>
<dbReference type="Pfam" id="PF08364">
    <property type="entry name" value="IF2_assoc"/>
    <property type="match status" value="1"/>
</dbReference>
<accession>A0A418WHZ0</accession>
<sequence length="153" mass="17461">MSDVKDNDEKKLSLGGSRPTLQMKKPSVETGQVRQSFSHGRSKPVLVEHKRKRMVEPGHGTPPPRRPLPRRRRHRALSPPWPRPPARLSPAAPRPSAPPRPGRHPSRLWSRRHRRPSPPPLRPRPRRTARHPVPRPACPASSRPARPWCVPRS</sequence>
<feature type="domain" description="Initiation factor 2 associated" evidence="2">
    <location>
        <begin position="29"/>
        <end position="54"/>
    </location>
</feature>
<feature type="compositionally biased region" description="Pro residues" evidence="1">
    <location>
        <begin position="79"/>
        <end position="100"/>
    </location>
</feature>
<name>A0A418WHZ0_9PROT</name>
<feature type="compositionally biased region" description="Basic residues" evidence="1">
    <location>
        <begin position="67"/>
        <end position="76"/>
    </location>
</feature>
<comment type="caution">
    <text evidence="3">The sequence shown here is derived from an EMBL/GenBank/DDBJ whole genome shotgun (WGS) entry which is preliminary data.</text>
</comment>
<feature type="compositionally biased region" description="Polar residues" evidence="1">
    <location>
        <begin position="29"/>
        <end position="39"/>
    </location>
</feature>
<feature type="compositionally biased region" description="Basic and acidic residues" evidence="1">
    <location>
        <begin position="1"/>
        <end position="12"/>
    </location>
</feature>
<organism evidence="3 4">
    <name type="scientific">Oleomonas cavernae</name>
    <dbReference type="NCBI Taxonomy" id="2320859"/>
    <lineage>
        <taxon>Bacteria</taxon>
        <taxon>Pseudomonadati</taxon>
        <taxon>Pseudomonadota</taxon>
        <taxon>Alphaproteobacteria</taxon>
        <taxon>Acetobacterales</taxon>
        <taxon>Acetobacteraceae</taxon>
        <taxon>Oleomonas</taxon>
    </lineage>
</organism>
<reference evidence="3 4" key="1">
    <citation type="submission" date="2018-09" db="EMBL/GenBank/DDBJ databases">
        <authorList>
            <person name="Zhu H."/>
        </authorList>
    </citation>
    <scope>NUCLEOTIDE SEQUENCE [LARGE SCALE GENOMIC DNA]</scope>
    <source>
        <strain evidence="3 4">K1W22B-8</strain>
    </source>
</reference>
<evidence type="ECO:0000313" key="4">
    <source>
        <dbReference type="Proteomes" id="UP000284605"/>
    </source>
</evidence>
<dbReference type="OrthoDB" id="9811804at2"/>
<dbReference type="EMBL" id="QYUK01000011">
    <property type="protein sequence ID" value="RJF89562.1"/>
    <property type="molecule type" value="Genomic_DNA"/>
</dbReference>